<dbReference type="EMBL" id="CP113361">
    <property type="protein sequence ID" value="WAI01108.1"/>
    <property type="molecule type" value="Genomic_DNA"/>
</dbReference>
<organism evidence="2 3">
    <name type="scientific">Methanogenium organophilum</name>
    <dbReference type="NCBI Taxonomy" id="2199"/>
    <lineage>
        <taxon>Archaea</taxon>
        <taxon>Methanobacteriati</taxon>
        <taxon>Methanobacteriota</taxon>
        <taxon>Stenosarchaea group</taxon>
        <taxon>Methanomicrobia</taxon>
        <taxon>Methanomicrobiales</taxon>
        <taxon>Methanomicrobiaceae</taxon>
        <taxon>Methanogenium</taxon>
    </lineage>
</organism>
<proteinExistence type="predicted"/>
<evidence type="ECO:0000256" key="1">
    <source>
        <dbReference type="SAM" id="Coils"/>
    </source>
</evidence>
<dbReference type="Proteomes" id="UP001163096">
    <property type="component" value="Chromosome"/>
</dbReference>
<dbReference type="KEGG" id="mou:OU421_11900"/>
<name>A0A9X9S426_METOG</name>
<keyword evidence="1" id="KW-0175">Coiled coil</keyword>
<gene>
    <name evidence="2" type="ORF">OU421_11900</name>
</gene>
<reference evidence="2" key="1">
    <citation type="submission" date="2022-11" db="EMBL/GenBank/DDBJ databases">
        <title>Complete genome sequence of Methanogenium organophilum DSM 3596.</title>
        <authorList>
            <person name="Chen S.-C."/>
            <person name="Lai S.-J."/>
            <person name="You Y.-T."/>
        </authorList>
    </citation>
    <scope>NUCLEOTIDE SEQUENCE</scope>
    <source>
        <strain evidence="2">DSM 3596</strain>
    </source>
</reference>
<evidence type="ECO:0000313" key="3">
    <source>
        <dbReference type="Proteomes" id="UP001163096"/>
    </source>
</evidence>
<accession>A0A9X9S426</accession>
<evidence type="ECO:0000313" key="2">
    <source>
        <dbReference type="EMBL" id="WAI01108.1"/>
    </source>
</evidence>
<sequence>MSTESISMEDMKKEIDILKKEIREIKSNLVDPDSILTEEDYICLQSYRVEKEKGKLLSESEVKAELGL</sequence>
<protein>
    <submittedName>
        <fullName evidence="2">Uncharacterized protein</fullName>
    </submittedName>
</protein>
<dbReference type="GeneID" id="76835816"/>
<dbReference type="AlphaFoldDB" id="A0A9X9S426"/>
<dbReference type="RefSeq" id="WP_268186322.1">
    <property type="nucleotide sequence ID" value="NZ_CP113361.1"/>
</dbReference>
<feature type="coiled-coil region" evidence="1">
    <location>
        <begin position="1"/>
        <end position="28"/>
    </location>
</feature>
<keyword evidence="3" id="KW-1185">Reference proteome</keyword>